<name>A0A6V6YMP8_9FLAO</name>
<evidence type="ECO:0000313" key="2">
    <source>
        <dbReference type="Proteomes" id="UP000530060"/>
    </source>
</evidence>
<evidence type="ECO:0000313" key="1">
    <source>
        <dbReference type="EMBL" id="CAD0000594.1"/>
    </source>
</evidence>
<reference evidence="1 2" key="1">
    <citation type="submission" date="2020-06" db="EMBL/GenBank/DDBJ databases">
        <authorList>
            <person name="Criscuolo A."/>
        </authorList>
    </citation>
    <scope>NUCLEOTIDE SEQUENCE [LARGE SCALE GENOMIC DNA]</scope>
    <source>
        <strain evidence="2">CIP 111411</strain>
    </source>
</reference>
<dbReference type="EMBL" id="CAIJDP010000045">
    <property type="protein sequence ID" value="CAD0000594.1"/>
    <property type="molecule type" value="Genomic_DNA"/>
</dbReference>
<comment type="caution">
    <text evidence="1">The sequence shown here is derived from an EMBL/GenBank/DDBJ whole genome shotgun (WGS) entry which is preliminary data.</text>
</comment>
<dbReference type="Proteomes" id="UP000530060">
    <property type="component" value="Unassembled WGS sequence"/>
</dbReference>
<sequence length="47" mass="5492">MLTVKDLKTSTINIFILFVFKRNEIAFNKIDLKSKYYNLAGSTHLKI</sequence>
<dbReference type="AlphaFoldDB" id="A0A6V6YMP8"/>
<proteinExistence type="predicted"/>
<keyword evidence="2" id="KW-1185">Reference proteome</keyword>
<accession>A0A6V6YMP8</accession>
<gene>
    <name evidence="1" type="ORF">FLAT13_00104</name>
</gene>
<protein>
    <submittedName>
        <fullName evidence="1">Uncharacterized protein</fullName>
    </submittedName>
</protein>
<organism evidence="1 2">
    <name type="scientific">Flavobacterium salmonis</name>
    <dbReference type="NCBI Taxonomy" id="2654844"/>
    <lineage>
        <taxon>Bacteria</taxon>
        <taxon>Pseudomonadati</taxon>
        <taxon>Bacteroidota</taxon>
        <taxon>Flavobacteriia</taxon>
        <taxon>Flavobacteriales</taxon>
        <taxon>Flavobacteriaceae</taxon>
        <taxon>Flavobacterium</taxon>
    </lineage>
</organism>